<keyword evidence="11" id="KW-0829">Tyrosine-protein kinase</keyword>
<feature type="domain" description="Ig-like" evidence="26">
    <location>
        <begin position="570"/>
        <end position="666"/>
    </location>
</feature>
<accession>A0A8S1HD04</accession>
<sequence>MMCNSILFVFFATAIAMAPPKITSDEHQIQEHEQIGKFLEVAAHTNVKLVCSGRFESLEFTYPKLDDHLGYDEEEVNGRRSISVDDAYGDVILEIKDVKETDTGSYGCRATDHTSLNESVYIFVQEENSFVPLKALGFAYPHGHVIIPCKATSFFDKSDIKLRGNGKAIKDAQKHYDHRYGFKLTKKMYESRPIAQVPFECSHPGLPHSKKSGEAVTYLITEKEEEPESGEDEDYQLYWTESSEWPHQGMNYTLTCHLTYSGKGPFLAYVNKLQTSCPRCSNDPNSPAYSEMNRMIDKGIHAKIRIPEMSAEDTGDFTCSWSREGRTQNKVITKKIEVSPTVNQIKIVTRSPSTVNVAEGEPLSLNAKIAIYPKNKELYRTKWIRNVVLPMERDEKVQLLVSDADKTISSDSEDNVFDESLVFNGNAAKVSSNGRYLLRISHGDVQETIAWDVNVTSEKVLPRALIHTEPKFELFGQKFFMLGALVEVDCIVAANPRAELKIGRRMKPHENGEFANIPRLFDRNDVNGTYEVATRWRVNVREEMEVQCQGIRDGKSKNARVTIYVAQNEPTATRRVGKHRNAMSNEDAREIVEGDNVAINCMIPDSVDWNVTWWKGDKQLVAVPFKDSVSRHVTSSIRNITVANGGEYICQLQKGDEIKKLSVMVNVEKSSAPTLIKPLPSQPLSLVYDEFAEIPCNIEGSPTPEFVWYKDNQMYRHGDTNLKNGSLIIPRVGAEDEGNFRCEARNRAGWAEYKLKVKVPDAPQGLTTGIVATLVTAFVVLGICLGAVLFYARWQNKRLKLKEAAMLQLYEQMIKSQPGPLTEANLKLPIDQRVYQLPYKNEFELDRKNLELEGLLGQGNFGRVHRGLLKKPNSDAAEDRLEVAVKSPLNKYDVAQYRMLAEELKIMCAIGKHPNVLALVGAVTDCMKRGELFVVFELCENDSLRNYLLKHKASFLNELNKVQDDDDGYMRPKSAHKSQYASETDPNWESQRLLEENASMLSTSDLIAFSYQIASGMEYLSSIPCLHRDLAARNVLLTSTRICRIADFGMARKQEGDYYKTVMNKNESVPYRWMSIEAIRDQKFTVQSDVWSFGILLYEIFDLGGVPYPSCSNFDLFPRLVAGYRNARPPYAHENIYSLMLQCWTFTPEQRPSFLQCMIFLKEQLRIASPKYYYNLENQLHEEMRKQNQLSSWLEPSHPPQNEPEDPRILASFSPQPSTSTAERIYIPEFPNKKDAGKISQ</sequence>
<evidence type="ECO:0000256" key="20">
    <source>
        <dbReference type="PIRSR" id="PIRSR000615-4"/>
    </source>
</evidence>
<keyword evidence="5 23" id="KW-0812">Transmembrane</keyword>
<dbReference type="SUPFAM" id="SSF56112">
    <property type="entry name" value="Protein kinase-like (PK-like)"/>
    <property type="match status" value="1"/>
</dbReference>
<keyword evidence="12" id="KW-1015">Disulfide bond</keyword>
<dbReference type="CDD" id="cd00096">
    <property type="entry name" value="Ig"/>
    <property type="match status" value="2"/>
</dbReference>
<dbReference type="GO" id="GO:0007169">
    <property type="term" value="P:cell surface receptor protein tyrosine kinase signaling pathway"/>
    <property type="evidence" value="ECO:0007669"/>
    <property type="project" value="TreeGrafter"/>
</dbReference>
<evidence type="ECO:0000256" key="9">
    <source>
        <dbReference type="ARBA" id="ARBA00022989"/>
    </source>
</evidence>
<feature type="region of interest" description="Disordered" evidence="22">
    <location>
        <begin position="1187"/>
        <end position="1241"/>
    </location>
</feature>
<dbReference type="EC" id="2.7.10.1" evidence="2"/>
<feature type="chain" id="PRO_5035931641" description="receptor protein-tyrosine kinase" evidence="24">
    <location>
        <begin position="17"/>
        <end position="1241"/>
    </location>
</feature>
<keyword evidence="7" id="KW-0418">Kinase</keyword>
<dbReference type="Gene3D" id="2.60.40.10">
    <property type="entry name" value="Immunoglobulins"/>
    <property type="match status" value="3"/>
</dbReference>
<feature type="signal peptide" evidence="24">
    <location>
        <begin position="1"/>
        <end position="16"/>
    </location>
</feature>
<dbReference type="FunFam" id="1.10.510.10:FF:000554">
    <property type="entry name" value="Predicted protein"/>
    <property type="match status" value="1"/>
</dbReference>
<dbReference type="Pfam" id="PF00047">
    <property type="entry name" value="ig"/>
    <property type="match status" value="1"/>
</dbReference>
<evidence type="ECO:0000256" key="17">
    <source>
        <dbReference type="PIRSR" id="PIRSR000615-1"/>
    </source>
</evidence>
<dbReference type="PROSITE" id="PS00109">
    <property type="entry name" value="PROTEIN_KINASE_TYR"/>
    <property type="match status" value="1"/>
</dbReference>
<evidence type="ECO:0000256" key="5">
    <source>
        <dbReference type="ARBA" id="ARBA00022692"/>
    </source>
</evidence>
<dbReference type="PIRSF" id="PIRSF000615">
    <property type="entry name" value="TyrPK_CSF1-R"/>
    <property type="match status" value="1"/>
</dbReference>
<evidence type="ECO:0000256" key="22">
    <source>
        <dbReference type="SAM" id="MobiDB-lite"/>
    </source>
</evidence>
<evidence type="ECO:0000256" key="15">
    <source>
        <dbReference type="ARBA" id="ARBA00023319"/>
    </source>
</evidence>
<evidence type="ECO:0000256" key="18">
    <source>
        <dbReference type="PIRSR" id="PIRSR000615-2"/>
    </source>
</evidence>
<evidence type="ECO:0000256" key="11">
    <source>
        <dbReference type="ARBA" id="ARBA00023137"/>
    </source>
</evidence>
<evidence type="ECO:0000313" key="27">
    <source>
        <dbReference type="EMBL" id="CAD6193085.1"/>
    </source>
</evidence>
<dbReference type="SMART" id="SM00408">
    <property type="entry name" value="IGc2"/>
    <property type="match status" value="3"/>
</dbReference>
<dbReference type="Pfam" id="PF07714">
    <property type="entry name" value="PK_Tyr_Ser-Thr"/>
    <property type="match status" value="1"/>
</dbReference>
<dbReference type="PANTHER" id="PTHR24416">
    <property type="entry name" value="TYROSINE-PROTEIN KINASE RECEPTOR"/>
    <property type="match status" value="1"/>
</dbReference>
<dbReference type="AlphaFoldDB" id="A0A8S1HD04"/>
<evidence type="ECO:0000256" key="3">
    <source>
        <dbReference type="ARBA" id="ARBA00022475"/>
    </source>
</evidence>
<evidence type="ECO:0000313" key="28">
    <source>
        <dbReference type="Proteomes" id="UP000835052"/>
    </source>
</evidence>
<keyword evidence="14" id="KW-0325">Glycoprotein</keyword>
<evidence type="ECO:0000256" key="23">
    <source>
        <dbReference type="SAM" id="Phobius"/>
    </source>
</evidence>
<feature type="binding site" evidence="19">
    <location>
        <position position="1047"/>
    </location>
    <ligand>
        <name>Mg(2+)</name>
        <dbReference type="ChEBI" id="CHEBI:18420"/>
    </ligand>
</feature>
<dbReference type="InterPro" id="IPR013151">
    <property type="entry name" value="Immunoglobulin_dom"/>
</dbReference>
<dbReference type="Gene3D" id="3.30.200.20">
    <property type="entry name" value="Phosphorylase Kinase, domain 1"/>
    <property type="match status" value="1"/>
</dbReference>
<dbReference type="InterPro" id="IPR017441">
    <property type="entry name" value="Protein_kinase_ATP_BS"/>
</dbReference>
<feature type="binding site" evidence="18 21">
    <location>
        <position position="886"/>
    </location>
    <ligand>
        <name>ATP</name>
        <dbReference type="ChEBI" id="CHEBI:30616"/>
    </ligand>
</feature>
<comment type="caution">
    <text evidence="27">The sequence shown here is derived from an EMBL/GenBank/DDBJ whole genome shotgun (WGS) entry which is preliminary data.</text>
</comment>
<dbReference type="GO" id="GO:0005886">
    <property type="term" value="C:plasma membrane"/>
    <property type="evidence" value="ECO:0007669"/>
    <property type="project" value="UniProtKB-SubCell"/>
</dbReference>
<evidence type="ECO:0000256" key="7">
    <source>
        <dbReference type="ARBA" id="ARBA00022777"/>
    </source>
</evidence>
<feature type="compositionally biased region" description="Basic and acidic residues" evidence="22">
    <location>
        <begin position="1231"/>
        <end position="1241"/>
    </location>
</feature>
<dbReference type="InterPro" id="IPR020635">
    <property type="entry name" value="Tyr_kinase_cat_dom"/>
</dbReference>
<dbReference type="Pfam" id="PF07679">
    <property type="entry name" value="I-set"/>
    <property type="match status" value="1"/>
</dbReference>
<dbReference type="InterPro" id="IPR000719">
    <property type="entry name" value="Prot_kinase_dom"/>
</dbReference>
<evidence type="ECO:0000256" key="8">
    <source>
        <dbReference type="ARBA" id="ARBA00022840"/>
    </source>
</evidence>
<keyword evidence="10 23" id="KW-0472">Membrane</keyword>
<keyword evidence="28" id="KW-1185">Reference proteome</keyword>
<evidence type="ECO:0000259" key="25">
    <source>
        <dbReference type="PROSITE" id="PS50011"/>
    </source>
</evidence>
<keyword evidence="19" id="KW-0479">Metal-binding</keyword>
<evidence type="ECO:0000256" key="12">
    <source>
        <dbReference type="ARBA" id="ARBA00023157"/>
    </source>
</evidence>
<keyword evidence="24" id="KW-0732">Signal</keyword>
<evidence type="ECO:0000256" key="10">
    <source>
        <dbReference type="ARBA" id="ARBA00023136"/>
    </source>
</evidence>
<dbReference type="OrthoDB" id="5912975at2759"/>
<dbReference type="InterPro" id="IPR011009">
    <property type="entry name" value="Kinase-like_dom_sf"/>
</dbReference>
<keyword evidence="4" id="KW-0808">Transferase</keyword>
<dbReference type="SMART" id="SM00409">
    <property type="entry name" value="IG"/>
    <property type="match status" value="4"/>
</dbReference>
<feature type="binding site" evidence="18">
    <location>
        <position position="1033"/>
    </location>
    <ligand>
        <name>ATP</name>
        <dbReference type="ChEBI" id="CHEBI:30616"/>
    </ligand>
</feature>
<evidence type="ECO:0000256" key="2">
    <source>
        <dbReference type="ARBA" id="ARBA00011902"/>
    </source>
</evidence>
<keyword evidence="3" id="KW-1003">Cell membrane</keyword>
<comment type="catalytic activity">
    <reaction evidence="16">
        <text>L-tyrosyl-[protein] + ATP = O-phospho-L-tyrosyl-[protein] + ADP + H(+)</text>
        <dbReference type="Rhea" id="RHEA:10596"/>
        <dbReference type="Rhea" id="RHEA-COMP:10136"/>
        <dbReference type="Rhea" id="RHEA-COMP:20101"/>
        <dbReference type="ChEBI" id="CHEBI:15378"/>
        <dbReference type="ChEBI" id="CHEBI:30616"/>
        <dbReference type="ChEBI" id="CHEBI:46858"/>
        <dbReference type="ChEBI" id="CHEBI:61978"/>
        <dbReference type="ChEBI" id="CHEBI:456216"/>
        <dbReference type="EC" id="2.7.10.1"/>
    </reaction>
</comment>
<dbReference type="InterPro" id="IPR013783">
    <property type="entry name" value="Ig-like_fold"/>
</dbReference>
<protein>
    <recommendedName>
        <fullName evidence="2">receptor protein-tyrosine kinase</fullName>
        <ecNumber evidence="2">2.7.10.1</ecNumber>
    </recommendedName>
</protein>
<dbReference type="GO" id="GO:0043235">
    <property type="term" value="C:receptor complex"/>
    <property type="evidence" value="ECO:0007669"/>
    <property type="project" value="TreeGrafter"/>
</dbReference>
<dbReference type="PROSITE" id="PS50835">
    <property type="entry name" value="IG_LIKE"/>
    <property type="match status" value="4"/>
</dbReference>
<evidence type="ECO:0000256" key="4">
    <source>
        <dbReference type="ARBA" id="ARBA00022679"/>
    </source>
</evidence>
<feature type="domain" description="Ig-like" evidence="26">
    <location>
        <begin position="227"/>
        <end position="333"/>
    </location>
</feature>
<evidence type="ECO:0000256" key="19">
    <source>
        <dbReference type="PIRSR" id="PIRSR000615-3"/>
    </source>
</evidence>
<keyword evidence="9 23" id="KW-1133">Transmembrane helix</keyword>
<feature type="compositionally biased region" description="Polar residues" evidence="22">
    <location>
        <begin position="1213"/>
        <end position="1222"/>
    </location>
</feature>
<dbReference type="EMBL" id="CAJGYM010000032">
    <property type="protein sequence ID" value="CAD6193085.1"/>
    <property type="molecule type" value="Genomic_DNA"/>
</dbReference>
<evidence type="ECO:0000256" key="21">
    <source>
        <dbReference type="PROSITE-ProRule" id="PRU10141"/>
    </source>
</evidence>
<evidence type="ECO:0000256" key="14">
    <source>
        <dbReference type="ARBA" id="ARBA00023180"/>
    </source>
</evidence>
<feature type="site" description="Important for interaction with phosphotyrosine-binding proteins" evidence="20">
    <location>
        <position position="1173"/>
    </location>
</feature>
<feature type="binding site" evidence="19">
    <location>
        <position position="1034"/>
    </location>
    <ligand>
        <name>Mg(2+)</name>
        <dbReference type="ChEBI" id="CHEBI:18420"/>
    </ligand>
</feature>
<dbReference type="GO" id="GO:0004714">
    <property type="term" value="F:transmembrane receptor protein tyrosine kinase activity"/>
    <property type="evidence" value="ECO:0007669"/>
    <property type="project" value="UniProtKB-EC"/>
</dbReference>
<feature type="domain" description="Ig-like" evidence="26">
    <location>
        <begin position="20"/>
        <end position="121"/>
    </location>
</feature>
<dbReference type="InterPro" id="IPR001245">
    <property type="entry name" value="Ser-Thr/Tyr_kinase_cat_dom"/>
</dbReference>
<dbReference type="GO" id="GO:0046872">
    <property type="term" value="F:metal ion binding"/>
    <property type="evidence" value="ECO:0007669"/>
    <property type="project" value="UniProtKB-KW"/>
</dbReference>
<name>A0A8S1HD04_9PELO</name>
<dbReference type="PANTHER" id="PTHR24416:SF602">
    <property type="entry name" value="PROTEIN VER-1-RELATED"/>
    <property type="match status" value="1"/>
</dbReference>
<feature type="domain" description="Protein kinase" evidence="25">
    <location>
        <begin position="850"/>
        <end position="1161"/>
    </location>
</feature>
<feature type="transmembrane region" description="Helical" evidence="23">
    <location>
        <begin position="770"/>
        <end position="792"/>
    </location>
</feature>
<keyword evidence="19" id="KW-0460">Magnesium</keyword>
<reference evidence="27" key="1">
    <citation type="submission" date="2020-10" db="EMBL/GenBank/DDBJ databases">
        <authorList>
            <person name="Kikuchi T."/>
        </authorList>
    </citation>
    <scope>NUCLEOTIDE SEQUENCE</scope>
    <source>
        <strain evidence="27">NKZ352</strain>
    </source>
</reference>
<dbReference type="InterPro" id="IPR003599">
    <property type="entry name" value="Ig_sub"/>
</dbReference>
<dbReference type="CDD" id="cd00192">
    <property type="entry name" value="PTKc"/>
    <property type="match status" value="1"/>
</dbReference>
<dbReference type="FunFam" id="3.30.200.20:FF:000586">
    <property type="entry name" value="Receptor protein-tyrosine kinase"/>
    <property type="match status" value="1"/>
</dbReference>
<evidence type="ECO:0000256" key="16">
    <source>
        <dbReference type="ARBA" id="ARBA00051243"/>
    </source>
</evidence>
<dbReference type="GO" id="GO:0045138">
    <property type="term" value="P:nematode male tail tip morphogenesis"/>
    <property type="evidence" value="ECO:0007669"/>
    <property type="project" value="UniProtKB-ARBA"/>
</dbReference>
<keyword evidence="15" id="KW-0393">Immunoglobulin domain</keyword>
<proteinExistence type="predicted"/>
<dbReference type="PROSITE" id="PS50011">
    <property type="entry name" value="PROTEIN_KINASE_DOM"/>
    <property type="match status" value="1"/>
</dbReference>
<evidence type="ECO:0000256" key="13">
    <source>
        <dbReference type="ARBA" id="ARBA00023170"/>
    </source>
</evidence>
<feature type="binding site" evidence="18">
    <location>
        <begin position="857"/>
        <end position="864"/>
    </location>
    <ligand>
        <name>ATP</name>
        <dbReference type="ChEBI" id="CHEBI:30616"/>
    </ligand>
</feature>
<dbReference type="InterPro" id="IPR013098">
    <property type="entry name" value="Ig_I-set"/>
</dbReference>
<dbReference type="SMART" id="SM00219">
    <property type="entry name" value="TyrKc"/>
    <property type="match status" value="1"/>
</dbReference>
<dbReference type="InterPro" id="IPR050122">
    <property type="entry name" value="RTK"/>
</dbReference>
<dbReference type="InterPro" id="IPR036179">
    <property type="entry name" value="Ig-like_dom_sf"/>
</dbReference>
<feature type="domain" description="Ig-like" evidence="26">
    <location>
        <begin position="673"/>
        <end position="758"/>
    </location>
</feature>
<dbReference type="InterPro" id="IPR003598">
    <property type="entry name" value="Ig_sub2"/>
</dbReference>
<comment type="subcellular location">
    <subcellularLocation>
        <location evidence="1">Cell membrane</location>
        <topology evidence="1">Single-pass membrane protein</topology>
    </subcellularLocation>
</comment>
<organism evidence="27 28">
    <name type="scientific">Caenorhabditis auriculariae</name>
    <dbReference type="NCBI Taxonomy" id="2777116"/>
    <lineage>
        <taxon>Eukaryota</taxon>
        <taxon>Metazoa</taxon>
        <taxon>Ecdysozoa</taxon>
        <taxon>Nematoda</taxon>
        <taxon>Chromadorea</taxon>
        <taxon>Rhabditida</taxon>
        <taxon>Rhabditina</taxon>
        <taxon>Rhabditomorpha</taxon>
        <taxon>Rhabditoidea</taxon>
        <taxon>Rhabditidae</taxon>
        <taxon>Peloderinae</taxon>
        <taxon>Caenorhabditis</taxon>
    </lineage>
</organism>
<dbReference type="Proteomes" id="UP000835052">
    <property type="component" value="Unassembled WGS sequence"/>
</dbReference>
<feature type="active site" description="Proton acceptor" evidence="17">
    <location>
        <position position="1029"/>
    </location>
</feature>
<evidence type="ECO:0000256" key="24">
    <source>
        <dbReference type="SAM" id="SignalP"/>
    </source>
</evidence>
<gene>
    <name evidence="27" type="ORF">CAUJ_LOCUS9004</name>
</gene>
<keyword evidence="8 18" id="KW-0067">ATP-binding</keyword>
<dbReference type="SUPFAM" id="SSF48726">
    <property type="entry name" value="Immunoglobulin"/>
    <property type="match status" value="2"/>
</dbReference>
<dbReference type="PROSITE" id="PS00107">
    <property type="entry name" value="PROTEIN_KINASE_ATP"/>
    <property type="match status" value="1"/>
</dbReference>
<keyword evidence="13" id="KW-0675">Receptor</keyword>
<keyword evidence="6 18" id="KW-0547">Nucleotide-binding</keyword>
<evidence type="ECO:0000256" key="6">
    <source>
        <dbReference type="ARBA" id="ARBA00022741"/>
    </source>
</evidence>
<evidence type="ECO:0000256" key="1">
    <source>
        <dbReference type="ARBA" id="ARBA00004162"/>
    </source>
</evidence>
<dbReference type="InterPro" id="IPR007110">
    <property type="entry name" value="Ig-like_dom"/>
</dbReference>
<dbReference type="GO" id="GO:0005524">
    <property type="term" value="F:ATP binding"/>
    <property type="evidence" value="ECO:0007669"/>
    <property type="project" value="UniProtKB-UniRule"/>
</dbReference>
<dbReference type="Gene3D" id="1.10.510.10">
    <property type="entry name" value="Transferase(Phosphotransferase) domain 1"/>
    <property type="match status" value="1"/>
</dbReference>
<evidence type="ECO:0000259" key="26">
    <source>
        <dbReference type="PROSITE" id="PS50835"/>
    </source>
</evidence>
<dbReference type="InterPro" id="IPR008266">
    <property type="entry name" value="Tyr_kinase_AS"/>
</dbReference>